<dbReference type="Pfam" id="PF01614">
    <property type="entry name" value="IclR_C"/>
    <property type="match status" value="1"/>
</dbReference>
<dbReference type="InterPro" id="IPR014757">
    <property type="entry name" value="Tscrpt_reg_IclR_C"/>
</dbReference>
<accession>A0ABT7XPT4</accession>
<dbReference type="InterPro" id="IPR005471">
    <property type="entry name" value="Tscrpt_reg_IclR_N"/>
</dbReference>
<feature type="domain" description="IclR-ED" evidence="5">
    <location>
        <begin position="88"/>
        <end position="270"/>
    </location>
</feature>
<dbReference type="SMART" id="SM00346">
    <property type="entry name" value="HTH_ICLR"/>
    <property type="match status" value="1"/>
</dbReference>
<evidence type="ECO:0000313" key="6">
    <source>
        <dbReference type="EMBL" id="MDN0075786.1"/>
    </source>
</evidence>
<dbReference type="Gene3D" id="1.10.10.10">
    <property type="entry name" value="Winged helix-like DNA-binding domain superfamily/Winged helix DNA-binding domain"/>
    <property type="match status" value="1"/>
</dbReference>
<dbReference type="PANTHER" id="PTHR30136:SF33">
    <property type="entry name" value="TRANSCRIPTIONAL REGULATORY PROTEIN"/>
    <property type="match status" value="1"/>
</dbReference>
<sequence>MKNTSLDHAALAADPVDDDKDRLFVTALARGLAVLGAFRPGEAALSNQELAARTGLPKSTVSRLTYTLTRLGYLAQEADSGYYRLGLSVLALGSVVLASYDIRSIAAPLMREFAIKHNVSVSLAMREGTDMLYLETCRSPARVTVQLTVGSRVPIATTAIGRAFYAGLTAHERESLDAQLAERYQDDWPELHKRLQQSLAQYRTCGYAVSWGEYGPEVMAIGVPLPSPTPGQPPFALNASGPSLLFTPSVLEHEIAPALVDLARSIVPTL</sequence>
<dbReference type="PANTHER" id="PTHR30136">
    <property type="entry name" value="HELIX-TURN-HELIX TRANSCRIPTIONAL REGULATOR, ICLR FAMILY"/>
    <property type="match status" value="1"/>
</dbReference>
<evidence type="ECO:0000256" key="2">
    <source>
        <dbReference type="ARBA" id="ARBA00023125"/>
    </source>
</evidence>
<reference evidence="6" key="1">
    <citation type="submission" date="2023-06" db="EMBL/GenBank/DDBJ databases">
        <authorList>
            <person name="Zhang S."/>
        </authorList>
    </citation>
    <scope>NUCLEOTIDE SEQUENCE</scope>
    <source>
        <strain evidence="6">SG2303</strain>
    </source>
</reference>
<dbReference type="RefSeq" id="WP_289830428.1">
    <property type="nucleotide sequence ID" value="NZ_JAUEDK010000022.1"/>
</dbReference>
<dbReference type="SUPFAM" id="SSF55781">
    <property type="entry name" value="GAF domain-like"/>
    <property type="match status" value="1"/>
</dbReference>
<keyword evidence="3" id="KW-0804">Transcription</keyword>
<dbReference type="Gene3D" id="3.30.450.40">
    <property type="match status" value="1"/>
</dbReference>
<evidence type="ECO:0000313" key="7">
    <source>
        <dbReference type="Proteomes" id="UP001168540"/>
    </source>
</evidence>
<dbReference type="InterPro" id="IPR036390">
    <property type="entry name" value="WH_DNA-bd_sf"/>
</dbReference>
<keyword evidence="1" id="KW-0805">Transcription regulation</keyword>
<protein>
    <submittedName>
        <fullName evidence="6">IclR family transcriptional regulator</fullName>
    </submittedName>
</protein>
<keyword evidence="2" id="KW-0238">DNA-binding</keyword>
<name>A0ABT7XPT4_9NEIS</name>
<evidence type="ECO:0000259" key="4">
    <source>
        <dbReference type="PROSITE" id="PS51077"/>
    </source>
</evidence>
<dbReference type="SUPFAM" id="SSF46785">
    <property type="entry name" value="Winged helix' DNA-binding domain"/>
    <property type="match status" value="1"/>
</dbReference>
<dbReference type="PROSITE" id="PS51078">
    <property type="entry name" value="ICLR_ED"/>
    <property type="match status" value="1"/>
</dbReference>
<gene>
    <name evidence="6" type="ORF">QU481_12910</name>
</gene>
<comment type="caution">
    <text evidence="6">The sequence shown here is derived from an EMBL/GenBank/DDBJ whole genome shotgun (WGS) entry which is preliminary data.</text>
</comment>
<dbReference type="InterPro" id="IPR050707">
    <property type="entry name" value="HTH_MetabolicPath_Reg"/>
</dbReference>
<dbReference type="InterPro" id="IPR036388">
    <property type="entry name" value="WH-like_DNA-bd_sf"/>
</dbReference>
<organism evidence="6 7">
    <name type="scientific">Crenobacter oryzisoli</name>
    <dbReference type="NCBI Taxonomy" id="3056844"/>
    <lineage>
        <taxon>Bacteria</taxon>
        <taxon>Pseudomonadati</taxon>
        <taxon>Pseudomonadota</taxon>
        <taxon>Betaproteobacteria</taxon>
        <taxon>Neisseriales</taxon>
        <taxon>Neisseriaceae</taxon>
        <taxon>Crenobacter</taxon>
    </lineage>
</organism>
<proteinExistence type="predicted"/>
<evidence type="ECO:0000259" key="5">
    <source>
        <dbReference type="PROSITE" id="PS51078"/>
    </source>
</evidence>
<dbReference type="EMBL" id="JAUEDK010000022">
    <property type="protein sequence ID" value="MDN0075786.1"/>
    <property type="molecule type" value="Genomic_DNA"/>
</dbReference>
<keyword evidence="7" id="KW-1185">Reference proteome</keyword>
<evidence type="ECO:0000256" key="3">
    <source>
        <dbReference type="ARBA" id="ARBA00023163"/>
    </source>
</evidence>
<dbReference type="Proteomes" id="UP001168540">
    <property type="component" value="Unassembled WGS sequence"/>
</dbReference>
<evidence type="ECO:0000256" key="1">
    <source>
        <dbReference type="ARBA" id="ARBA00023015"/>
    </source>
</evidence>
<dbReference type="Pfam" id="PF09339">
    <property type="entry name" value="HTH_IclR"/>
    <property type="match status" value="1"/>
</dbReference>
<dbReference type="PROSITE" id="PS51077">
    <property type="entry name" value="HTH_ICLR"/>
    <property type="match status" value="1"/>
</dbReference>
<dbReference type="InterPro" id="IPR029016">
    <property type="entry name" value="GAF-like_dom_sf"/>
</dbReference>
<feature type="domain" description="HTH iclR-type" evidence="4">
    <location>
        <begin position="25"/>
        <end position="87"/>
    </location>
</feature>